<dbReference type="PANTHER" id="PTHR36057:SF1">
    <property type="entry name" value="LIPOPROTEIN LIPID ATTACHMENT SITE-LIKE PROTEIN, PUTATIVE (DUF1223)-RELATED"/>
    <property type="match status" value="1"/>
</dbReference>
<dbReference type="Pfam" id="PF06764">
    <property type="entry name" value="DUF1223"/>
    <property type="match status" value="1"/>
</dbReference>
<organism evidence="2 3">
    <name type="scientific">Pseudoluteimonas lycopersici</name>
    <dbReference type="NCBI Taxonomy" id="1324796"/>
    <lineage>
        <taxon>Bacteria</taxon>
        <taxon>Pseudomonadati</taxon>
        <taxon>Pseudomonadota</taxon>
        <taxon>Gammaproteobacteria</taxon>
        <taxon>Lysobacterales</taxon>
        <taxon>Lysobacteraceae</taxon>
        <taxon>Pseudoluteimonas</taxon>
    </lineage>
</organism>
<dbReference type="OrthoDB" id="9808254at2"/>
<proteinExistence type="predicted"/>
<reference evidence="2 3" key="1">
    <citation type="submission" date="2019-07" db="EMBL/GenBank/DDBJ databases">
        <title>Lysobacter weifangensis sp. nov., isolated from bensulfuron-methyl contaminated farmland soil.</title>
        <authorList>
            <person name="Zhao H."/>
        </authorList>
    </citation>
    <scope>NUCLEOTIDE SEQUENCE [LARGE SCALE GENOMIC DNA]</scope>
    <source>
        <strain evidence="2 3">CC-Bw-6</strain>
    </source>
</reference>
<accession>A0A516V3F9</accession>
<dbReference type="EMBL" id="CP041742">
    <property type="protein sequence ID" value="QDQ73043.1"/>
    <property type="molecule type" value="Genomic_DNA"/>
</dbReference>
<keyword evidence="1" id="KW-0732">Signal</keyword>
<dbReference type="AlphaFoldDB" id="A0A516V3F9"/>
<dbReference type="InterPro" id="IPR036249">
    <property type="entry name" value="Thioredoxin-like_sf"/>
</dbReference>
<dbReference type="SUPFAM" id="SSF52833">
    <property type="entry name" value="Thioredoxin-like"/>
    <property type="match status" value="1"/>
</dbReference>
<evidence type="ECO:0000313" key="3">
    <source>
        <dbReference type="Proteomes" id="UP000315891"/>
    </source>
</evidence>
<protein>
    <submittedName>
        <fullName evidence="2">DUF1223 domain-containing protein</fullName>
    </submittedName>
</protein>
<gene>
    <name evidence="2" type="ORF">FNZ56_03740</name>
</gene>
<sequence length="256" mass="27817">MLMRAGFAFAVLSCAAFDAQAACEARSGANVVPLVELYTSEGCSSCPPADRWLSKLALADAGEANFLAFHVDYWDEIGWHDRFGSPAYSQRQRQRVAAAEGGDTVYTPQVMVGSNVRVAWSEPKKFSTALSSATGQAKASIALRLDPTPVGRWRATVAERNVGVATPGIRLWLAQYLDGQTTEVRAGENKDATLHHDHAVTRLWGPWSLEDAKNRTQQVAFEAPSSPWGLVAFVQDPRGQTLQTLELPVSRCKAGK</sequence>
<evidence type="ECO:0000313" key="2">
    <source>
        <dbReference type="EMBL" id="QDQ73043.1"/>
    </source>
</evidence>
<feature type="signal peptide" evidence="1">
    <location>
        <begin position="1"/>
        <end position="21"/>
    </location>
</feature>
<dbReference type="PANTHER" id="PTHR36057">
    <property type="match status" value="1"/>
</dbReference>
<evidence type="ECO:0000256" key="1">
    <source>
        <dbReference type="SAM" id="SignalP"/>
    </source>
</evidence>
<dbReference type="Proteomes" id="UP000315891">
    <property type="component" value="Chromosome"/>
</dbReference>
<feature type="chain" id="PRO_5022131412" evidence="1">
    <location>
        <begin position="22"/>
        <end position="256"/>
    </location>
</feature>
<name>A0A516V3F9_9GAMM</name>
<dbReference type="InterPro" id="IPR010634">
    <property type="entry name" value="DUF1223"/>
</dbReference>
<keyword evidence="3" id="KW-1185">Reference proteome</keyword>